<gene>
    <name evidence="2" type="primary">AIM1A</name>
</gene>
<feature type="non-terminal residue" evidence="2">
    <location>
        <position position="88"/>
    </location>
</feature>
<accession>A0A1A7Z1J6</accession>
<evidence type="ECO:0000313" key="2">
    <source>
        <dbReference type="EMBL" id="SBP36226.1"/>
    </source>
</evidence>
<reference evidence="2" key="1">
    <citation type="submission" date="2016-05" db="EMBL/GenBank/DDBJ databases">
        <authorList>
            <person name="Lavstsen T."/>
            <person name="Jespersen J.S."/>
        </authorList>
    </citation>
    <scope>NUCLEOTIDE SEQUENCE</scope>
    <source>
        <tissue evidence="2">Brain</tissue>
    </source>
</reference>
<name>A0A1A7Z1J6_9TELE</name>
<feature type="region of interest" description="Disordered" evidence="1">
    <location>
        <begin position="41"/>
        <end position="72"/>
    </location>
</feature>
<organism evidence="2">
    <name type="scientific">Iconisemion striatum</name>
    <dbReference type="NCBI Taxonomy" id="60296"/>
    <lineage>
        <taxon>Eukaryota</taxon>
        <taxon>Metazoa</taxon>
        <taxon>Chordata</taxon>
        <taxon>Craniata</taxon>
        <taxon>Vertebrata</taxon>
        <taxon>Euteleostomi</taxon>
        <taxon>Actinopterygii</taxon>
        <taxon>Neopterygii</taxon>
        <taxon>Teleostei</taxon>
        <taxon>Neoteleostei</taxon>
        <taxon>Acanthomorphata</taxon>
        <taxon>Ovalentaria</taxon>
        <taxon>Atherinomorphae</taxon>
        <taxon>Cyprinodontiformes</taxon>
        <taxon>Nothobranchiidae</taxon>
        <taxon>Iconisemion</taxon>
    </lineage>
</organism>
<reference evidence="2" key="2">
    <citation type="submission" date="2016-06" db="EMBL/GenBank/DDBJ databases">
        <title>The genome of a short-lived fish provides insights into sex chromosome evolution and the genetic control of aging.</title>
        <authorList>
            <person name="Reichwald K."/>
            <person name="Felder M."/>
            <person name="Petzold A."/>
            <person name="Koch P."/>
            <person name="Groth M."/>
            <person name="Platzer M."/>
        </authorList>
    </citation>
    <scope>NUCLEOTIDE SEQUENCE</scope>
    <source>
        <tissue evidence="2">Brain</tissue>
    </source>
</reference>
<dbReference type="EMBL" id="HADX01013994">
    <property type="protein sequence ID" value="SBP36226.1"/>
    <property type="molecule type" value="Transcribed_RNA"/>
</dbReference>
<dbReference type="AlphaFoldDB" id="A0A1A7Z1J6"/>
<evidence type="ECO:0000256" key="1">
    <source>
        <dbReference type="SAM" id="MobiDB-lite"/>
    </source>
</evidence>
<proteinExistence type="predicted"/>
<protein>
    <submittedName>
        <fullName evidence="2">Absent in melanoma 1a</fullName>
    </submittedName>
</protein>
<sequence>KVQQDLKLIIRGEHKSNIIKSDQDKSAESGTVSVEIKSPEMTRVSQVKEQKITTSAGQNAEGAKGYSVPKDGITSTNTSFIAGLHQDT</sequence>
<feature type="non-terminal residue" evidence="2">
    <location>
        <position position="1"/>
    </location>
</feature>